<proteinExistence type="predicted"/>
<dbReference type="RefSeq" id="WP_262992295.1">
    <property type="nucleotide sequence ID" value="NZ_JAOTJC010000004.1"/>
</dbReference>
<sequence length="220" mass="24701">MALNDAELYALRQPLSNDARVLYCLGLRPDAVVSTASSSPLQYKALLTLLNGDQPESTYTRGRQVNSLLRQLEQQGLVALPEAYTYEQSLNGVAVLLPLIAAEQDAFAHLHHQHQPMQVNWRPDDALFAEMCALLGLIDLDYDEDDIGEFVAYWLGRPASVFSHFQWTQKFAYSLKRKRLATGQLQTRKVGTQQVKVAPGIEADDNARKLVEKYATKKKP</sequence>
<keyword evidence="3" id="KW-1185">Reference proteome</keyword>
<evidence type="ECO:0000259" key="1">
    <source>
        <dbReference type="Pfam" id="PF17948"/>
    </source>
</evidence>
<reference evidence="3" key="1">
    <citation type="submission" date="2023-07" db="EMBL/GenBank/DDBJ databases">
        <title>Study on multiphase classification of strain Alteromonas salexigens isolated from the Yellow Sea.</title>
        <authorList>
            <person name="Sun L."/>
        </authorList>
    </citation>
    <scope>NUCLEOTIDE SEQUENCE [LARGE SCALE GENOMIC DNA]</scope>
    <source>
        <strain evidence="3">ASW11-19</strain>
    </source>
</reference>
<dbReference type="Pfam" id="PF17948">
    <property type="entry name" value="DnaT"/>
    <property type="match status" value="1"/>
</dbReference>
<dbReference type="Gene3D" id="1.10.8.1180">
    <property type="match status" value="1"/>
</dbReference>
<feature type="domain" description="DnaT DNA-binding" evidence="1">
    <location>
        <begin position="115"/>
        <end position="183"/>
    </location>
</feature>
<evidence type="ECO:0000313" key="2">
    <source>
        <dbReference type="EMBL" id="MCU7553610.1"/>
    </source>
</evidence>
<evidence type="ECO:0000313" key="3">
    <source>
        <dbReference type="Proteomes" id="UP001209257"/>
    </source>
</evidence>
<comment type="caution">
    <text evidence="2">The sequence shown here is derived from an EMBL/GenBank/DDBJ whole genome shotgun (WGS) entry which is preliminary data.</text>
</comment>
<organism evidence="2 3">
    <name type="scientific">Alteromonas salexigens</name>
    <dbReference type="NCBI Taxonomy" id="2982530"/>
    <lineage>
        <taxon>Bacteria</taxon>
        <taxon>Pseudomonadati</taxon>
        <taxon>Pseudomonadota</taxon>
        <taxon>Gammaproteobacteria</taxon>
        <taxon>Alteromonadales</taxon>
        <taxon>Alteromonadaceae</taxon>
        <taxon>Alteromonas/Salinimonas group</taxon>
        <taxon>Alteromonas</taxon>
    </lineage>
</organism>
<accession>A0ABT2VK14</accession>
<dbReference type="Proteomes" id="UP001209257">
    <property type="component" value="Unassembled WGS sequence"/>
</dbReference>
<name>A0ABT2VK14_9ALTE</name>
<protein>
    <submittedName>
        <fullName evidence="2">DnaT-like ssDNA-binding domain-containing protein</fullName>
    </submittedName>
</protein>
<dbReference type="EMBL" id="JAOTJC010000004">
    <property type="protein sequence ID" value="MCU7553610.1"/>
    <property type="molecule type" value="Genomic_DNA"/>
</dbReference>
<gene>
    <name evidence="2" type="ORF">OCL06_03225</name>
</gene>
<dbReference type="InterPro" id="IPR040480">
    <property type="entry name" value="DnaT_DNA_bind"/>
</dbReference>